<reference evidence="1" key="1">
    <citation type="submission" date="2019-08" db="EMBL/GenBank/DDBJ databases">
        <title>The improved chromosome-level genome for the pearl oyster Pinctada fucata martensii using PacBio sequencing and Hi-C.</title>
        <authorList>
            <person name="Zheng Z."/>
        </authorList>
    </citation>
    <scope>NUCLEOTIDE SEQUENCE</scope>
    <source>
        <strain evidence="1">ZZ-2019</strain>
        <tissue evidence="1">Adductor muscle</tissue>
    </source>
</reference>
<name>A0AA89C177_PINIB</name>
<keyword evidence="2" id="KW-1185">Reference proteome</keyword>
<organism evidence="1 2">
    <name type="scientific">Pinctada imbricata</name>
    <name type="common">Atlantic pearl-oyster</name>
    <name type="synonym">Pinctada martensii</name>
    <dbReference type="NCBI Taxonomy" id="66713"/>
    <lineage>
        <taxon>Eukaryota</taxon>
        <taxon>Metazoa</taxon>
        <taxon>Spiralia</taxon>
        <taxon>Lophotrochozoa</taxon>
        <taxon>Mollusca</taxon>
        <taxon>Bivalvia</taxon>
        <taxon>Autobranchia</taxon>
        <taxon>Pteriomorphia</taxon>
        <taxon>Pterioida</taxon>
        <taxon>Pterioidea</taxon>
        <taxon>Pteriidae</taxon>
        <taxon>Pinctada</taxon>
    </lineage>
</organism>
<feature type="non-terminal residue" evidence="1">
    <location>
        <position position="1"/>
    </location>
</feature>
<evidence type="ECO:0000313" key="2">
    <source>
        <dbReference type="Proteomes" id="UP001186944"/>
    </source>
</evidence>
<proteinExistence type="predicted"/>
<evidence type="ECO:0000313" key="1">
    <source>
        <dbReference type="EMBL" id="KAK3104527.1"/>
    </source>
</evidence>
<dbReference type="EMBL" id="VSWD01000004">
    <property type="protein sequence ID" value="KAK3104527.1"/>
    <property type="molecule type" value="Genomic_DNA"/>
</dbReference>
<dbReference type="Proteomes" id="UP001186944">
    <property type="component" value="Unassembled WGS sequence"/>
</dbReference>
<comment type="caution">
    <text evidence="1">The sequence shown here is derived from an EMBL/GenBank/DDBJ whole genome shotgun (WGS) entry which is preliminary data.</text>
</comment>
<gene>
    <name evidence="1" type="ORF">FSP39_004180</name>
</gene>
<sequence>QTGQGDKSDSEKPYYIEKNTKRTITSTLATDTSFKVKFNDQWQGEKLKDVSDQLHEMFEDVLSEARGHDADLGRVVIQHPNLMNPIVVPLQPWDTLNSDAVMDAIANVLNSNEELDVDEDMTVTTTLTSNDQGCRLDQILKYKTVPKRYYQHLLDKKRKKLRTDLALYLCRSAGVPTTRYLGLNDIPNFEQPLNVNIFVISSKVGDKFVRIANNDERPNLYLYHIETETEQHWHGIANIQEFFKGKFFCKTCQQPYNRKQHHSCETSCEVCLDQNCRITKNQMSCRSCGRLCRSQACFNRHKDKRNSKKKAYPSQCRTCKKTIKSEERSPENHCCGEWKCAMCQRYHVGEHYCYQRSEPLPTADESKIKFIFYDFETRQDERMTCEKGYSPSKPRCKKCVRKVTQCDSCKVCKNCGENTCGLQQHEVNFAVLQTSCDFCKDEELTSDSKCTNCG</sequence>
<accession>A0AA89C177</accession>
<dbReference type="AlphaFoldDB" id="A0AA89C177"/>
<protein>
    <submittedName>
        <fullName evidence="1">Uncharacterized protein</fullName>
    </submittedName>
</protein>